<accession>A0A3P3XFG5</accession>
<dbReference type="InterPro" id="IPR011060">
    <property type="entry name" value="RibuloseP-bd_barrel"/>
</dbReference>
<feature type="binding site" evidence="10">
    <location>
        <begin position="193"/>
        <end position="195"/>
    </location>
    <ligand>
        <name>substrate</name>
    </ligand>
</feature>
<comment type="function">
    <text evidence="10">Catalyzes the reversible epimerization of D-ribulose 5-phosphate to D-xylulose 5-phosphate.</text>
</comment>
<feature type="binding site" evidence="10 14">
    <location>
        <begin position="215"/>
        <end position="216"/>
    </location>
    <ligand>
        <name>substrate</name>
    </ligand>
</feature>
<comment type="cofactor">
    <cofactor evidence="2">
        <name>Mn(2+)</name>
        <dbReference type="ChEBI" id="CHEBI:29035"/>
    </cofactor>
</comment>
<sequence>MKIGLAKAADLHYSVDCMKMPIIAPSILSADFLEIGAAVESIESSGAEWLHLDVMDGHFVPPITFGNKMVSDIRKRTGLFLDTHLMIEEPERHIHAFLDAGSDAITFHAEACIHSHRLLQTIRHSGKKAGISIVPSTPVSQILPLLQAVDQVLVMTVNPGYGGQKLLPFCLSKVDELRDIRKKEGLDFLIAVDGGTNLSTISQVAIHEPDILVIGSAFFAAQDKQAFACSIRSAWNE</sequence>
<comment type="cofactor">
    <cofactor evidence="3">
        <name>Co(2+)</name>
        <dbReference type="ChEBI" id="CHEBI:48828"/>
    </cofactor>
</comment>
<dbReference type="GO" id="GO:0004750">
    <property type="term" value="F:D-ribulose-phosphate 3-epimerase activity"/>
    <property type="evidence" value="ECO:0007669"/>
    <property type="project" value="UniProtKB-UniRule"/>
</dbReference>
<feature type="binding site" evidence="10 14">
    <location>
        <position position="26"/>
    </location>
    <ligand>
        <name>substrate</name>
    </ligand>
</feature>
<keyword evidence="13" id="KW-0862">Zinc</keyword>
<evidence type="ECO:0000256" key="9">
    <source>
        <dbReference type="ARBA" id="ARBA00023235"/>
    </source>
</evidence>
<evidence type="ECO:0000313" key="15">
    <source>
        <dbReference type="EMBL" id="SLM09860.1"/>
    </source>
</evidence>
<organism evidence="15">
    <name type="scientific">uncultured spirochete</name>
    <dbReference type="NCBI Taxonomy" id="156406"/>
    <lineage>
        <taxon>Bacteria</taxon>
        <taxon>Pseudomonadati</taxon>
        <taxon>Spirochaetota</taxon>
        <taxon>Spirochaetia</taxon>
        <taxon>Spirochaetales</taxon>
        <taxon>environmental samples</taxon>
    </lineage>
</organism>
<evidence type="ECO:0000256" key="11">
    <source>
        <dbReference type="PIRNR" id="PIRNR001461"/>
    </source>
</evidence>
<reference evidence="15" key="1">
    <citation type="submission" date="2017-02" db="EMBL/GenBank/DDBJ databases">
        <authorList>
            <person name="Regsiter A."/>
            <person name="William W."/>
        </authorList>
    </citation>
    <scope>NUCLEOTIDE SEQUENCE</scope>
    <source>
        <strain evidence="15">Bib</strain>
    </source>
</reference>
<dbReference type="GO" id="GO:0006098">
    <property type="term" value="P:pentose-phosphate shunt"/>
    <property type="evidence" value="ECO:0007669"/>
    <property type="project" value="UniProtKB-UniRule"/>
</dbReference>
<comment type="cofactor">
    <cofactor evidence="10 13">
        <name>a divalent metal cation</name>
        <dbReference type="ChEBI" id="CHEBI:60240"/>
    </cofactor>
    <text evidence="10 13">Binds 1 divalent metal cation per subunit.</text>
</comment>
<evidence type="ECO:0000256" key="4">
    <source>
        <dbReference type="ARBA" id="ARBA00001947"/>
    </source>
</evidence>
<evidence type="ECO:0000256" key="1">
    <source>
        <dbReference type="ARBA" id="ARBA00001782"/>
    </source>
</evidence>
<gene>
    <name evidence="10 15" type="primary">rpe</name>
    <name evidence="15" type="ORF">SPIROBIBN47_100090</name>
</gene>
<feature type="binding site" evidence="10 13">
    <location>
        <position position="51"/>
    </location>
    <ligand>
        <name>a divalent metal cation</name>
        <dbReference type="ChEBI" id="CHEBI:60240"/>
    </ligand>
</feature>
<feature type="binding site" evidence="14">
    <location>
        <position position="195"/>
    </location>
    <ligand>
        <name>substrate</name>
    </ligand>
</feature>
<feature type="binding site" evidence="10 14">
    <location>
        <begin position="160"/>
        <end position="163"/>
    </location>
    <ligand>
        <name>substrate</name>
    </ligand>
</feature>
<evidence type="ECO:0000256" key="12">
    <source>
        <dbReference type="PIRSR" id="PIRSR001461-1"/>
    </source>
</evidence>
<keyword evidence="8 10" id="KW-0479">Metal-binding</keyword>
<feature type="binding site" evidence="10 13">
    <location>
        <position position="84"/>
    </location>
    <ligand>
        <name>a divalent metal cation</name>
        <dbReference type="ChEBI" id="CHEBI:60240"/>
    </ligand>
</feature>
<keyword evidence="13" id="KW-0464">Manganese</keyword>
<dbReference type="HAMAP" id="MF_02227">
    <property type="entry name" value="RPE"/>
    <property type="match status" value="1"/>
</dbReference>
<feature type="binding site" evidence="10 13">
    <location>
        <position position="193"/>
    </location>
    <ligand>
        <name>a divalent metal cation</name>
        <dbReference type="ChEBI" id="CHEBI:60240"/>
    </ligand>
</feature>
<dbReference type="InterPro" id="IPR000056">
    <property type="entry name" value="Ribul_P_3_epim-like"/>
</dbReference>
<keyword evidence="13" id="KW-0170">Cobalt</keyword>
<dbReference type="SUPFAM" id="SSF51366">
    <property type="entry name" value="Ribulose-phoshate binding barrel"/>
    <property type="match status" value="1"/>
</dbReference>
<evidence type="ECO:0000256" key="5">
    <source>
        <dbReference type="ARBA" id="ARBA00001954"/>
    </source>
</evidence>
<evidence type="ECO:0000256" key="7">
    <source>
        <dbReference type="ARBA" id="ARBA00013188"/>
    </source>
</evidence>
<dbReference type="PIRSF" id="PIRSF001461">
    <property type="entry name" value="RPE"/>
    <property type="match status" value="1"/>
</dbReference>
<dbReference type="InterPro" id="IPR026019">
    <property type="entry name" value="Ribul_P_3_epim"/>
</dbReference>
<dbReference type="AlphaFoldDB" id="A0A3P3XFG5"/>
<comment type="cofactor">
    <cofactor evidence="5">
        <name>Fe(2+)</name>
        <dbReference type="ChEBI" id="CHEBI:29033"/>
    </cofactor>
</comment>
<dbReference type="NCBIfam" id="NF004076">
    <property type="entry name" value="PRK05581.1-4"/>
    <property type="match status" value="1"/>
</dbReference>
<protein>
    <recommendedName>
        <fullName evidence="7 10">Ribulose-phosphate 3-epimerase</fullName>
        <ecNumber evidence="7 10">5.1.3.1</ecNumber>
    </recommendedName>
</protein>
<dbReference type="EMBL" id="FWDM01000002">
    <property type="protein sequence ID" value="SLM09860.1"/>
    <property type="molecule type" value="Genomic_DNA"/>
</dbReference>
<evidence type="ECO:0000256" key="8">
    <source>
        <dbReference type="ARBA" id="ARBA00022723"/>
    </source>
</evidence>
<comment type="catalytic activity">
    <reaction evidence="1 10 11">
        <text>D-ribulose 5-phosphate = D-xylulose 5-phosphate</text>
        <dbReference type="Rhea" id="RHEA:13677"/>
        <dbReference type="ChEBI" id="CHEBI:57737"/>
        <dbReference type="ChEBI" id="CHEBI:58121"/>
        <dbReference type="EC" id="5.1.3.1"/>
    </reaction>
</comment>
<evidence type="ECO:0000256" key="14">
    <source>
        <dbReference type="PIRSR" id="PIRSR001461-3"/>
    </source>
</evidence>
<proteinExistence type="inferred from homology"/>
<evidence type="ECO:0000256" key="6">
    <source>
        <dbReference type="ARBA" id="ARBA00009541"/>
    </source>
</evidence>
<dbReference type="Gene3D" id="3.20.20.70">
    <property type="entry name" value="Aldolase class I"/>
    <property type="match status" value="1"/>
</dbReference>
<name>A0A3P3XFG5_9SPIR</name>
<dbReference type="CDD" id="cd00429">
    <property type="entry name" value="RPE"/>
    <property type="match status" value="1"/>
</dbReference>
<feature type="binding site" evidence="10 13">
    <location>
        <position position="53"/>
    </location>
    <ligand>
        <name>a divalent metal cation</name>
        <dbReference type="ChEBI" id="CHEBI:60240"/>
    </ligand>
</feature>
<dbReference type="Pfam" id="PF00834">
    <property type="entry name" value="Ribul_P_3_epim"/>
    <property type="match status" value="1"/>
</dbReference>
<dbReference type="NCBIfam" id="TIGR01163">
    <property type="entry name" value="rpe"/>
    <property type="match status" value="1"/>
</dbReference>
<keyword evidence="9 10" id="KW-0413">Isomerase</keyword>
<feature type="active site" description="Proton acceptor" evidence="10 12">
    <location>
        <position position="53"/>
    </location>
</feature>
<evidence type="ECO:0000256" key="10">
    <source>
        <dbReference type="HAMAP-Rule" id="MF_02227"/>
    </source>
</evidence>
<evidence type="ECO:0000256" key="2">
    <source>
        <dbReference type="ARBA" id="ARBA00001936"/>
    </source>
</evidence>
<comment type="pathway">
    <text evidence="10">Carbohydrate degradation.</text>
</comment>
<dbReference type="EC" id="5.1.3.1" evidence="7 10"/>
<comment type="similarity">
    <text evidence="6 10 11">Belongs to the ribulose-phosphate 3-epimerase family.</text>
</comment>
<dbReference type="PANTHER" id="PTHR11749">
    <property type="entry name" value="RIBULOSE-5-PHOSPHATE-3-EPIMERASE"/>
    <property type="match status" value="1"/>
</dbReference>
<feature type="binding site" evidence="10 14">
    <location>
        <position position="84"/>
    </location>
    <ligand>
        <name>substrate</name>
    </ligand>
</feature>
<comment type="cofactor">
    <cofactor evidence="4">
        <name>Zn(2+)</name>
        <dbReference type="ChEBI" id="CHEBI:29105"/>
    </cofactor>
</comment>
<evidence type="ECO:0000256" key="3">
    <source>
        <dbReference type="ARBA" id="ARBA00001941"/>
    </source>
</evidence>
<dbReference type="GO" id="GO:0019323">
    <property type="term" value="P:pentose catabolic process"/>
    <property type="evidence" value="ECO:0007669"/>
    <property type="project" value="UniProtKB-UniRule"/>
</dbReference>
<dbReference type="GO" id="GO:0046872">
    <property type="term" value="F:metal ion binding"/>
    <property type="evidence" value="ECO:0007669"/>
    <property type="project" value="UniProtKB-UniRule"/>
</dbReference>
<dbReference type="InterPro" id="IPR013785">
    <property type="entry name" value="Aldolase_TIM"/>
</dbReference>
<keyword evidence="10 11" id="KW-0119">Carbohydrate metabolism</keyword>
<evidence type="ECO:0000256" key="13">
    <source>
        <dbReference type="PIRSR" id="PIRSR001461-2"/>
    </source>
</evidence>
<feature type="active site" description="Proton donor" evidence="10 12">
    <location>
        <position position="193"/>
    </location>
</feature>
<dbReference type="FunFam" id="3.20.20.70:FF:000004">
    <property type="entry name" value="Ribulose-phosphate 3-epimerase"/>
    <property type="match status" value="1"/>
</dbReference>
<dbReference type="GO" id="GO:0005737">
    <property type="term" value="C:cytoplasm"/>
    <property type="evidence" value="ECO:0007669"/>
    <property type="project" value="UniProtKB-ARBA"/>
</dbReference>